<feature type="region of interest" description="Disordered" evidence="1">
    <location>
        <begin position="467"/>
        <end position="497"/>
    </location>
</feature>
<evidence type="ECO:0000256" key="1">
    <source>
        <dbReference type="SAM" id="MobiDB-lite"/>
    </source>
</evidence>
<evidence type="ECO:0000313" key="4">
    <source>
        <dbReference type="Proteomes" id="UP001217754"/>
    </source>
</evidence>
<gene>
    <name evidence="3" type="ORF">MJAP1_004185</name>
</gene>
<feature type="compositionally biased region" description="Polar residues" evidence="1">
    <location>
        <begin position="116"/>
        <end position="126"/>
    </location>
</feature>
<dbReference type="PROSITE" id="PS51840">
    <property type="entry name" value="C2_NT"/>
    <property type="match status" value="1"/>
</dbReference>
<feature type="region of interest" description="Disordered" evidence="1">
    <location>
        <begin position="509"/>
        <end position="544"/>
    </location>
</feature>
<organism evidence="3 4">
    <name type="scientific">Malassezia japonica</name>
    <dbReference type="NCBI Taxonomy" id="223818"/>
    <lineage>
        <taxon>Eukaryota</taxon>
        <taxon>Fungi</taxon>
        <taxon>Dikarya</taxon>
        <taxon>Basidiomycota</taxon>
        <taxon>Ustilaginomycotina</taxon>
        <taxon>Malasseziomycetes</taxon>
        <taxon>Malasseziales</taxon>
        <taxon>Malasseziaceae</taxon>
        <taxon>Malassezia</taxon>
    </lineage>
</organism>
<dbReference type="EMBL" id="CP119966">
    <property type="protein sequence ID" value="WFD41190.1"/>
    <property type="molecule type" value="Genomic_DNA"/>
</dbReference>
<feature type="region of interest" description="Disordered" evidence="1">
    <location>
        <begin position="68"/>
        <end position="195"/>
    </location>
</feature>
<feature type="compositionally biased region" description="Polar residues" evidence="1">
    <location>
        <begin position="137"/>
        <end position="156"/>
    </location>
</feature>
<dbReference type="RefSeq" id="XP_060124087.1">
    <property type="nucleotide sequence ID" value="XM_060268104.1"/>
</dbReference>
<feature type="compositionally biased region" description="Low complexity" evidence="1">
    <location>
        <begin position="299"/>
        <end position="314"/>
    </location>
</feature>
<feature type="region of interest" description="Disordered" evidence="1">
    <location>
        <begin position="294"/>
        <end position="316"/>
    </location>
</feature>
<evidence type="ECO:0000259" key="2">
    <source>
        <dbReference type="PROSITE" id="PS51840"/>
    </source>
</evidence>
<dbReference type="PANTHER" id="PTHR21456:SF1">
    <property type="entry name" value="C2 NT-TYPE DOMAIN-CONTAINING PROTEIN"/>
    <property type="match status" value="1"/>
</dbReference>
<dbReference type="AlphaFoldDB" id="A0AAF0JCC7"/>
<name>A0AAF0JCC7_9BASI</name>
<sequence>MSSLLSPFHIGPKHAQFYVQVTLHEVTNVPLLSGEFAVSWKVHHAVSPSNRKQNAALGQLNLEADGEGKHRLRISTSRDDMGLRRSNSHRAAQSPASDMSSAMRSTDSLHPASPERMSTSRSNNSLVPEDGVPGTSPPSTFIWTRNRSASDASRSVESLVDDQAKSPGEPARNRVRQLRENEGRRTRHRSGSFTGRHAPFALQSVHIEPKGHTPFERVQQHSVKFERKFDAVVRVPIAKSDEQDNKEAFGALGESRLRINVQQLLRTNTSGTQQQESLSELGFVNVNLAEYAPKAGQGTPSSTPSSHSSPASASRTEMRQYLLSKCSSNAMLRLSVEMRFLDGTPLYRVPPIRGGIEDLASFMMPNDLSTDLPHMPTSPTKAEPEADQRPVYAANAERPGLEWHYKLPMSLLFRATAVSPEHLRESKAPPPTCDTRPGGHLMTCNASAPRMMYCDANTEELIDDLFKGHFGPMADGRQEEPTSPSTMSDDSQRRSRAARLRWDKIIRSVGQIAQQADPTRPLRQSSGDSNHSHGSSGHDTRHHTPQLRDIVDYLRHGVTHSNEGHTEHA</sequence>
<dbReference type="InterPro" id="IPR039931">
    <property type="entry name" value="EEIG1/2-like"/>
</dbReference>
<feature type="compositionally biased region" description="Polar residues" evidence="1">
    <location>
        <begin position="89"/>
        <end position="108"/>
    </location>
</feature>
<keyword evidence="4" id="KW-1185">Reference proteome</keyword>
<reference evidence="3" key="1">
    <citation type="submission" date="2023-03" db="EMBL/GenBank/DDBJ databases">
        <title>Mating type loci evolution in Malassezia.</title>
        <authorList>
            <person name="Coelho M.A."/>
        </authorList>
    </citation>
    <scope>NUCLEOTIDE SEQUENCE</scope>
    <source>
        <strain evidence="3">CBS 9431</strain>
    </source>
</reference>
<protein>
    <recommendedName>
        <fullName evidence="2">C2 NT-type domain-containing protein</fullName>
    </recommendedName>
</protein>
<dbReference type="InterPro" id="IPR019448">
    <property type="entry name" value="NT-C2"/>
</dbReference>
<feature type="domain" description="C2 NT-type" evidence="2">
    <location>
        <begin position="7"/>
        <end position="340"/>
    </location>
</feature>
<evidence type="ECO:0000313" key="3">
    <source>
        <dbReference type="EMBL" id="WFD41190.1"/>
    </source>
</evidence>
<dbReference type="PANTHER" id="PTHR21456">
    <property type="entry name" value="FAMILY WITH SEQUENCE SIMILARITY 102"/>
    <property type="match status" value="1"/>
</dbReference>
<proteinExistence type="predicted"/>
<dbReference type="Proteomes" id="UP001217754">
    <property type="component" value="Chromosome 9"/>
</dbReference>
<feature type="compositionally biased region" description="Low complexity" evidence="1">
    <location>
        <begin position="525"/>
        <end position="537"/>
    </location>
</feature>
<accession>A0AAF0JCC7</accession>
<dbReference type="GeneID" id="85227836"/>
<dbReference type="Pfam" id="PF10358">
    <property type="entry name" value="NT-C2"/>
    <property type="match status" value="1"/>
</dbReference>